<name>A0A9W7FQ74_9STRA</name>
<gene>
    <name evidence="2" type="ORF">TrLO_g11915</name>
</gene>
<reference evidence="3" key="1">
    <citation type="journal article" date="2023" name="Commun. Biol.">
        <title>Genome analysis of Parmales, the sister group of diatoms, reveals the evolutionary specialization of diatoms from phago-mixotrophs to photoautotrophs.</title>
        <authorList>
            <person name="Ban H."/>
            <person name="Sato S."/>
            <person name="Yoshikawa S."/>
            <person name="Yamada K."/>
            <person name="Nakamura Y."/>
            <person name="Ichinomiya M."/>
            <person name="Sato N."/>
            <person name="Blanc-Mathieu R."/>
            <person name="Endo H."/>
            <person name="Kuwata A."/>
            <person name="Ogata H."/>
        </authorList>
    </citation>
    <scope>NUCLEOTIDE SEQUENCE [LARGE SCALE GENOMIC DNA]</scope>
    <source>
        <strain evidence="3">NIES 3700</strain>
    </source>
</reference>
<organism evidence="2 3">
    <name type="scientific">Triparma laevis f. longispina</name>
    <dbReference type="NCBI Taxonomy" id="1714387"/>
    <lineage>
        <taxon>Eukaryota</taxon>
        <taxon>Sar</taxon>
        <taxon>Stramenopiles</taxon>
        <taxon>Ochrophyta</taxon>
        <taxon>Bolidophyceae</taxon>
        <taxon>Parmales</taxon>
        <taxon>Triparmaceae</taxon>
        <taxon>Triparma</taxon>
    </lineage>
</organism>
<feature type="region of interest" description="Disordered" evidence="1">
    <location>
        <begin position="1"/>
        <end position="23"/>
    </location>
</feature>
<evidence type="ECO:0000313" key="2">
    <source>
        <dbReference type="EMBL" id="GMI16258.1"/>
    </source>
</evidence>
<proteinExistence type="predicted"/>
<accession>A0A9W7FQ74</accession>
<keyword evidence="3" id="KW-1185">Reference proteome</keyword>
<protein>
    <submittedName>
        <fullName evidence="2">Uncharacterized protein</fullName>
    </submittedName>
</protein>
<sequence>MVKLISTTTTRENAKSSLKKAAEEGTEEMLKERLVNWIKSTLHKLIDEQLVPAGVDGHHTKTAVMDLVIVKEMREKAAEITKYKLDGVVEVLVDKLVEGFVAVAKEQAKIKHK</sequence>
<comment type="caution">
    <text evidence="2">The sequence shown here is derived from an EMBL/GenBank/DDBJ whole genome shotgun (WGS) entry which is preliminary data.</text>
</comment>
<evidence type="ECO:0000256" key="1">
    <source>
        <dbReference type="SAM" id="MobiDB-lite"/>
    </source>
</evidence>
<feature type="compositionally biased region" description="Polar residues" evidence="1">
    <location>
        <begin position="1"/>
        <end position="11"/>
    </location>
</feature>
<dbReference type="Proteomes" id="UP001165122">
    <property type="component" value="Unassembled WGS sequence"/>
</dbReference>
<evidence type="ECO:0000313" key="3">
    <source>
        <dbReference type="Proteomes" id="UP001165122"/>
    </source>
</evidence>
<dbReference type="EMBL" id="BRXW01000248">
    <property type="protein sequence ID" value="GMI16258.1"/>
    <property type="molecule type" value="Genomic_DNA"/>
</dbReference>
<dbReference type="AlphaFoldDB" id="A0A9W7FQ74"/>